<organism evidence="8 9">
    <name type="scientific">Plakobranchus ocellatus</name>
    <dbReference type="NCBI Taxonomy" id="259542"/>
    <lineage>
        <taxon>Eukaryota</taxon>
        <taxon>Metazoa</taxon>
        <taxon>Spiralia</taxon>
        <taxon>Lophotrochozoa</taxon>
        <taxon>Mollusca</taxon>
        <taxon>Gastropoda</taxon>
        <taxon>Heterobranchia</taxon>
        <taxon>Euthyneura</taxon>
        <taxon>Panpulmonata</taxon>
        <taxon>Sacoglossa</taxon>
        <taxon>Placobranchoidea</taxon>
        <taxon>Plakobranchidae</taxon>
        <taxon>Plakobranchus</taxon>
    </lineage>
</organism>
<gene>
    <name evidence="8" type="ORF">PoB_005709600</name>
</gene>
<keyword evidence="4 5" id="KW-0539">Nucleus</keyword>
<dbReference type="Pfam" id="PF00907">
    <property type="entry name" value="T-box"/>
    <property type="match status" value="1"/>
</dbReference>
<dbReference type="EMBL" id="BLXT01006250">
    <property type="protein sequence ID" value="GFO30591.1"/>
    <property type="molecule type" value="Genomic_DNA"/>
</dbReference>
<evidence type="ECO:0000256" key="4">
    <source>
        <dbReference type="ARBA" id="ARBA00023242"/>
    </source>
</evidence>
<keyword evidence="1" id="KW-0805">Transcription regulation</keyword>
<dbReference type="InterPro" id="IPR001699">
    <property type="entry name" value="TF_T-box"/>
</dbReference>
<dbReference type="GO" id="GO:0000981">
    <property type="term" value="F:DNA-binding transcription factor activity, RNA polymerase II-specific"/>
    <property type="evidence" value="ECO:0007669"/>
    <property type="project" value="TreeGrafter"/>
</dbReference>
<evidence type="ECO:0000256" key="5">
    <source>
        <dbReference type="PROSITE-ProRule" id="PRU00201"/>
    </source>
</evidence>
<dbReference type="GO" id="GO:0000978">
    <property type="term" value="F:RNA polymerase II cis-regulatory region sequence-specific DNA binding"/>
    <property type="evidence" value="ECO:0007669"/>
    <property type="project" value="InterPro"/>
</dbReference>
<evidence type="ECO:0000256" key="2">
    <source>
        <dbReference type="ARBA" id="ARBA00023125"/>
    </source>
</evidence>
<keyword evidence="9" id="KW-1185">Reference proteome</keyword>
<name>A0AAV4CCW3_9GAST</name>
<feature type="region of interest" description="Disordered" evidence="6">
    <location>
        <begin position="138"/>
        <end position="158"/>
    </location>
</feature>
<dbReference type="PANTHER" id="PTHR11267:SF181">
    <property type="entry name" value="OPTOMOTOR-BLIND PROTEIN"/>
    <property type="match status" value="1"/>
</dbReference>
<feature type="compositionally biased region" description="Acidic residues" evidence="6">
    <location>
        <begin position="446"/>
        <end position="456"/>
    </location>
</feature>
<evidence type="ECO:0000256" key="3">
    <source>
        <dbReference type="ARBA" id="ARBA00023163"/>
    </source>
</evidence>
<dbReference type="GO" id="GO:0045893">
    <property type="term" value="P:positive regulation of DNA-templated transcription"/>
    <property type="evidence" value="ECO:0007669"/>
    <property type="project" value="InterPro"/>
</dbReference>
<comment type="caution">
    <text evidence="8">The sequence shown here is derived from an EMBL/GenBank/DDBJ whole genome shotgun (WGS) entry which is preliminary data.</text>
</comment>
<feature type="domain" description="T-box" evidence="7">
    <location>
        <begin position="210"/>
        <end position="338"/>
    </location>
</feature>
<evidence type="ECO:0000256" key="6">
    <source>
        <dbReference type="SAM" id="MobiDB-lite"/>
    </source>
</evidence>
<dbReference type="SMART" id="SM00425">
    <property type="entry name" value="TBOX"/>
    <property type="match status" value="1"/>
</dbReference>
<sequence length="456" mass="50688">MHYLPNEGDDTHTSESSSDDCNDQLATFSQQSSYSAANWTVASFPNVGLSCPISDSALRPGVPSAIEQSIQSQALHAAPPFSVFPHPRNAYHGVYASPFMLTTQATGMHPAHFRPPREPYLDQESLSNMSMPLEKKSTFDEKAEESTPTVVSSFPKRSRRMQSMALKVTEPSSSHSLPAFSSQGFSDARAQDVSGQPSTSHSCYRPEITLRRRDVWAATQEVVVSEEGRPMYPHLDATATHLEPDRLYSCFMELMPTSPRFYEYVQGEWLPSVDDGKEPGVESYRPSCSYEHPDNPRQGRYWDAHGISFEGLHLATACQGKNKIKVQLRRQYYPVLTISSQGHSWRYPLRIAMFITVSIDRDEREIGMLARCRKKTQSAKKTSTIQGERDADSQRSRSPLSLTGDSILERHSSSGVDKTGFSLLGMHPITETSSGMDVGAEKDPSSSDDSDETTIV</sequence>
<dbReference type="PROSITE" id="PS50252">
    <property type="entry name" value="TBOX_3"/>
    <property type="match status" value="1"/>
</dbReference>
<dbReference type="PRINTS" id="PR00937">
    <property type="entry name" value="TBOX"/>
</dbReference>
<keyword evidence="3" id="KW-0804">Transcription</keyword>
<comment type="subcellular location">
    <subcellularLocation>
        <location evidence="5">Nucleus</location>
    </subcellularLocation>
</comment>
<dbReference type="Gene3D" id="2.60.40.820">
    <property type="entry name" value="Transcription factor, T-box"/>
    <property type="match status" value="1"/>
</dbReference>
<accession>A0AAV4CCW3</accession>
<feature type="region of interest" description="Disordered" evidence="6">
    <location>
        <begin position="373"/>
        <end position="456"/>
    </location>
</feature>
<dbReference type="PANTHER" id="PTHR11267">
    <property type="entry name" value="T-BOX PROTEIN-RELATED"/>
    <property type="match status" value="1"/>
</dbReference>
<feature type="region of interest" description="Disordered" evidence="6">
    <location>
        <begin position="1"/>
        <end position="23"/>
    </location>
</feature>
<evidence type="ECO:0000256" key="1">
    <source>
        <dbReference type="ARBA" id="ARBA00023015"/>
    </source>
</evidence>
<dbReference type="SUPFAM" id="SSF49417">
    <property type="entry name" value="p53-like transcription factors"/>
    <property type="match status" value="1"/>
</dbReference>
<dbReference type="AlphaFoldDB" id="A0AAV4CCW3"/>
<keyword evidence="2 5" id="KW-0238">DNA-binding</keyword>
<comment type="caution">
    <text evidence="5">Lacks conserved residue(s) required for the propagation of feature annotation.</text>
</comment>
<protein>
    <submittedName>
        <fullName evidence="8">T-box transcription factor tbx19</fullName>
    </submittedName>
</protein>
<dbReference type="InterPro" id="IPR046360">
    <property type="entry name" value="T-box_DNA-bd"/>
</dbReference>
<dbReference type="GO" id="GO:0001708">
    <property type="term" value="P:cell fate specification"/>
    <property type="evidence" value="ECO:0007669"/>
    <property type="project" value="TreeGrafter"/>
</dbReference>
<dbReference type="InterPro" id="IPR008967">
    <property type="entry name" value="p53-like_TF_DNA-bd_sf"/>
</dbReference>
<proteinExistence type="predicted"/>
<evidence type="ECO:0000313" key="8">
    <source>
        <dbReference type="EMBL" id="GFO30591.1"/>
    </source>
</evidence>
<dbReference type="Proteomes" id="UP000735302">
    <property type="component" value="Unassembled WGS sequence"/>
</dbReference>
<evidence type="ECO:0000313" key="9">
    <source>
        <dbReference type="Proteomes" id="UP000735302"/>
    </source>
</evidence>
<dbReference type="GO" id="GO:0005634">
    <property type="term" value="C:nucleus"/>
    <property type="evidence" value="ECO:0007669"/>
    <property type="project" value="UniProtKB-SubCell"/>
</dbReference>
<reference evidence="8 9" key="1">
    <citation type="journal article" date="2021" name="Elife">
        <title>Chloroplast acquisition without the gene transfer in kleptoplastic sea slugs, Plakobranchus ocellatus.</title>
        <authorList>
            <person name="Maeda T."/>
            <person name="Takahashi S."/>
            <person name="Yoshida T."/>
            <person name="Shimamura S."/>
            <person name="Takaki Y."/>
            <person name="Nagai Y."/>
            <person name="Toyoda A."/>
            <person name="Suzuki Y."/>
            <person name="Arimoto A."/>
            <person name="Ishii H."/>
            <person name="Satoh N."/>
            <person name="Nishiyama T."/>
            <person name="Hasebe M."/>
            <person name="Maruyama T."/>
            <person name="Minagawa J."/>
            <person name="Obokata J."/>
            <person name="Shigenobu S."/>
        </authorList>
    </citation>
    <scope>NUCLEOTIDE SEQUENCE [LARGE SCALE GENOMIC DNA]</scope>
</reference>
<dbReference type="GO" id="GO:0000785">
    <property type="term" value="C:chromatin"/>
    <property type="evidence" value="ECO:0007669"/>
    <property type="project" value="TreeGrafter"/>
</dbReference>
<evidence type="ECO:0000259" key="7">
    <source>
        <dbReference type="PROSITE" id="PS50252"/>
    </source>
</evidence>
<dbReference type="InterPro" id="IPR036960">
    <property type="entry name" value="T-box_sf"/>
</dbReference>